<reference evidence="4" key="2">
    <citation type="submission" date="2021-04" db="EMBL/GenBank/DDBJ databases">
        <authorList>
            <person name="Gilroy R."/>
        </authorList>
    </citation>
    <scope>NUCLEOTIDE SEQUENCE</scope>
    <source>
        <strain evidence="4">CHK179-28034</strain>
    </source>
</reference>
<proteinExistence type="predicted"/>
<protein>
    <recommendedName>
        <fullName evidence="3">HTH tetR-type domain-containing protein</fullName>
    </recommendedName>
</protein>
<gene>
    <name evidence="4" type="ORF">H9968_07485</name>
</gene>
<dbReference type="PROSITE" id="PS50977">
    <property type="entry name" value="HTH_TETR_2"/>
    <property type="match status" value="1"/>
</dbReference>
<sequence length="196" mass="23186">MKETTRKKEDLRVRKTREAIHQTFKEMICEMDYNEITIKELTARAQINRKTFYLHYAGLDDLLEELQNELADNFIKRKVSYSNMNDIRALIRLFFEHAAHMPLFHERLLCSGSYQPVWEKINKKIMEHRRETNRGVFQMDEYAENLVFAYYGANSTLLYRQWVADGKKLPLEDLIEIATKLICNGMSSVVPNGENK</sequence>
<dbReference type="InterPro" id="IPR009057">
    <property type="entry name" value="Homeodomain-like_sf"/>
</dbReference>
<dbReference type="GO" id="GO:0003677">
    <property type="term" value="F:DNA binding"/>
    <property type="evidence" value="ECO:0007669"/>
    <property type="project" value="UniProtKB-UniRule"/>
</dbReference>
<feature type="domain" description="HTH tetR-type" evidence="3">
    <location>
        <begin position="14"/>
        <end position="74"/>
    </location>
</feature>
<reference evidence="4" key="1">
    <citation type="journal article" date="2021" name="PeerJ">
        <title>Extensive microbial diversity within the chicken gut microbiome revealed by metagenomics and culture.</title>
        <authorList>
            <person name="Gilroy R."/>
            <person name="Ravi A."/>
            <person name="Getino M."/>
            <person name="Pursley I."/>
            <person name="Horton D.L."/>
            <person name="Alikhan N.F."/>
            <person name="Baker D."/>
            <person name="Gharbi K."/>
            <person name="Hall N."/>
            <person name="Watson M."/>
            <person name="Adriaenssens E.M."/>
            <person name="Foster-Nyarko E."/>
            <person name="Jarju S."/>
            <person name="Secka A."/>
            <person name="Antonio M."/>
            <person name="Oren A."/>
            <person name="Chaudhuri R.R."/>
            <person name="La Ragione R."/>
            <person name="Hildebrand F."/>
            <person name="Pallen M.J."/>
        </authorList>
    </citation>
    <scope>NUCLEOTIDE SEQUENCE</scope>
    <source>
        <strain evidence="4">CHK179-28034</strain>
    </source>
</reference>
<evidence type="ECO:0000259" key="3">
    <source>
        <dbReference type="PROSITE" id="PS50977"/>
    </source>
</evidence>
<evidence type="ECO:0000313" key="4">
    <source>
        <dbReference type="EMBL" id="HIZ39752.1"/>
    </source>
</evidence>
<dbReference type="Proteomes" id="UP000824049">
    <property type="component" value="Unassembled WGS sequence"/>
</dbReference>
<dbReference type="EMBL" id="DXBR01000066">
    <property type="protein sequence ID" value="HIZ39752.1"/>
    <property type="molecule type" value="Genomic_DNA"/>
</dbReference>
<dbReference type="AlphaFoldDB" id="A0A9D2EM53"/>
<dbReference type="PANTHER" id="PTHR43479:SF7">
    <property type="entry name" value="TETR-FAMILY TRANSCRIPTIONAL REGULATOR"/>
    <property type="match status" value="1"/>
</dbReference>
<evidence type="ECO:0000256" key="2">
    <source>
        <dbReference type="PROSITE-ProRule" id="PRU00335"/>
    </source>
</evidence>
<keyword evidence="1 2" id="KW-0238">DNA-binding</keyword>
<dbReference type="InterPro" id="IPR050624">
    <property type="entry name" value="HTH-type_Tx_Regulator"/>
</dbReference>
<accession>A0A9D2EM53</accession>
<dbReference type="InterPro" id="IPR036271">
    <property type="entry name" value="Tet_transcr_reg_TetR-rel_C_sf"/>
</dbReference>
<feature type="DNA-binding region" description="H-T-H motif" evidence="2">
    <location>
        <begin position="37"/>
        <end position="56"/>
    </location>
</feature>
<evidence type="ECO:0000256" key="1">
    <source>
        <dbReference type="ARBA" id="ARBA00023125"/>
    </source>
</evidence>
<dbReference type="Gene3D" id="1.10.357.10">
    <property type="entry name" value="Tetracycline Repressor, domain 2"/>
    <property type="match status" value="1"/>
</dbReference>
<dbReference type="SUPFAM" id="SSF46689">
    <property type="entry name" value="Homeodomain-like"/>
    <property type="match status" value="1"/>
</dbReference>
<dbReference type="SUPFAM" id="SSF48498">
    <property type="entry name" value="Tetracyclin repressor-like, C-terminal domain"/>
    <property type="match status" value="1"/>
</dbReference>
<dbReference type="PANTHER" id="PTHR43479">
    <property type="entry name" value="ACREF/ENVCD OPERON REPRESSOR-RELATED"/>
    <property type="match status" value="1"/>
</dbReference>
<name>A0A9D2EM53_9FIRM</name>
<dbReference type="InterPro" id="IPR001647">
    <property type="entry name" value="HTH_TetR"/>
</dbReference>
<evidence type="ECO:0000313" key="5">
    <source>
        <dbReference type="Proteomes" id="UP000824049"/>
    </source>
</evidence>
<organism evidence="4 5">
    <name type="scientific">Candidatus Anaerobutyricum stercoris</name>
    <dbReference type="NCBI Taxonomy" id="2838457"/>
    <lineage>
        <taxon>Bacteria</taxon>
        <taxon>Bacillati</taxon>
        <taxon>Bacillota</taxon>
        <taxon>Clostridia</taxon>
        <taxon>Lachnospirales</taxon>
        <taxon>Lachnospiraceae</taxon>
        <taxon>Anaerobutyricum</taxon>
    </lineage>
</organism>
<comment type="caution">
    <text evidence="4">The sequence shown here is derived from an EMBL/GenBank/DDBJ whole genome shotgun (WGS) entry which is preliminary data.</text>
</comment>